<proteinExistence type="predicted"/>
<protein>
    <recommendedName>
        <fullName evidence="5">MORN repeat-containing protein 5</fullName>
    </recommendedName>
</protein>
<dbReference type="Pfam" id="PF02493">
    <property type="entry name" value="MORN"/>
    <property type="match status" value="3"/>
</dbReference>
<keyword evidence="4" id="KW-1185">Reference proteome</keyword>
<accession>A0AAW1P4A7</accession>
<organism evidence="3 4">
    <name type="scientific">[Myrmecia] bisecta</name>
    <dbReference type="NCBI Taxonomy" id="41462"/>
    <lineage>
        <taxon>Eukaryota</taxon>
        <taxon>Viridiplantae</taxon>
        <taxon>Chlorophyta</taxon>
        <taxon>core chlorophytes</taxon>
        <taxon>Trebouxiophyceae</taxon>
        <taxon>Trebouxiales</taxon>
        <taxon>Trebouxiaceae</taxon>
        <taxon>Myrmecia</taxon>
    </lineage>
</organism>
<dbReference type="EMBL" id="JALJOR010000020">
    <property type="protein sequence ID" value="KAK9803569.1"/>
    <property type="molecule type" value="Genomic_DNA"/>
</dbReference>
<evidence type="ECO:0000256" key="1">
    <source>
        <dbReference type="ARBA" id="ARBA00022737"/>
    </source>
</evidence>
<dbReference type="InterPro" id="IPR003409">
    <property type="entry name" value="MORN"/>
</dbReference>
<dbReference type="SUPFAM" id="SSF82185">
    <property type="entry name" value="Histone H3 K4-specific methyltransferase SET7/9 N-terminal domain"/>
    <property type="match status" value="1"/>
</dbReference>
<dbReference type="PANTHER" id="PTHR23084:SF227">
    <property type="entry name" value="PHOSPHATIDYLINOSITOL-4-PHOSPHATE 5-KINASE RELATED"/>
    <property type="match status" value="1"/>
</dbReference>
<dbReference type="SMART" id="SM00698">
    <property type="entry name" value="MORN"/>
    <property type="match status" value="3"/>
</dbReference>
<sequence>MAAFGDEDQGNFPPEPKDVGRGLDAANHNFRDPQEYLANSNHPYAPFTGNALKWESYVFDDATTYEGLMKSNTPHGKGVLVFGNGLGGGIQHADRGDKYEGEFYSGFAHGLGMYTAHNGEIYRGEWLLGKRHGCGAQVNLEPFYNRVEQGMEPRAAWAASKEEVERKAAYGQWQSDFFLAPPDESGRYCHINEIKGVLQEMDSVVTRARMFKFKPDGEVTIRMAQDAVGLPAPLMQDPIHYPHGTKFLAPGPMGQVHPIPEDDNLKAEMLKHARNYERIYNMYNFDAVTLPGSDMEKAERVWRRELARRRARKQRQADLERRRLQRLERRRKKDMPAAAQEAERQRQLEELDEGGGDFNEDDLVASVSGLDLADDVADGAGASRAGEPSTAQRSMPRPTVFASVSLGMDRAAVAAFNALQDAARHVPRRRCLTRPTRR</sequence>
<evidence type="ECO:0000313" key="4">
    <source>
        <dbReference type="Proteomes" id="UP001489004"/>
    </source>
</evidence>
<feature type="compositionally biased region" description="Basic and acidic residues" evidence="2">
    <location>
        <begin position="315"/>
        <end position="327"/>
    </location>
</feature>
<dbReference type="Gene3D" id="2.20.110.10">
    <property type="entry name" value="Histone H3 K4-specific methyltransferase SET7/9 N-terminal domain"/>
    <property type="match status" value="1"/>
</dbReference>
<gene>
    <name evidence="3" type="ORF">WJX72_000735</name>
</gene>
<comment type="caution">
    <text evidence="3">The sequence shown here is derived from an EMBL/GenBank/DDBJ whole genome shotgun (WGS) entry which is preliminary data.</text>
</comment>
<evidence type="ECO:0000256" key="2">
    <source>
        <dbReference type="SAM" id="MobiDB-lite"/>
    </source>
</evidence>
<feature type="region of interest" description="Disordered" evidence="2">
    <location>
        <begin position="1"/>
        <end position="26"/>
    </location>
</feature>
<feature type="region of interest" description="Disordered" evidence="2">
    <location>
        <begin position="310"/>
        <end position="360"/>
    </location>
</feature>
<dbReference type="GO" id="GO:0016020">
    <property type="term" value="C:membrane"/>
    <property type="evidence" value="ECO:0007669"/>
    <property type="project" value="UniProtKB-ARBA"/>
</dbReference>
<evidence type="ECO:0000313" key="3">
    <source>
        <dbReference type="EMBL" id="KAK9803569.1"/>
    </source>
</evidence>
<dbReference type="AlphaFoldDB" id="A0AAW1P4A7"/>
<feature type="region of interest" description="Disordered" evidence="2">
    <location>
        <begin position="378"/>
        <end position="397"/>
    </location>
</feature>
<dbReference type="PANTHER" id="PTHR23084">
    <property type="entry name" value="PHOSPHATIDYLINOSITOL-4-PHOSPHATE 5-KINASE RELATED"/>
    <property type="match status" value="1"/>
</dbReference>
<feature type="compositionally biased region" description="Acidic residues" evidence="2">
    <location>
        <begin position="350"/>
        <end position="360"/>
    </location>
</feature>
<keyword evidence="1" id="KW-0677">Repeat</keyword>
<reference evidence="3 4" key="1">
    <citation type="journal article" date="2024" name="Nat. Commun.">
        <title>Phylogenomics reveals the evolutionary origins of lichenization in chlorophyte algae.</title>
        <authorList>
            <person name="Puginier C."/>
            <person name="Libourel C."/>
            <person name="Otte J."/>
            <person name="Skaloud P."/>
            <person name="Haon M."/>
            <person name="Grisel S."/>
            <person name="Petersen M."/>
            <person name="Berrin J.G."/>
            <person name="Delaux P.M."/>
            <person name="Dal Grande F."/>
            <person name="Keller J."/>
        </authorList>
    </citation>
    <scope>NUCLEOTIDE SEQUENCE [LARGE SCALE GENOMIC DNA]</scope>
    <source>
        <strain evidence="3 4">SAG 2043</strain>
    </source>
</reference>
<evidence type="ECO:0008006" key="5">
    <source>
        <dbReference type="Google" id="ProtNLM"/>
    </source>
</evidence>
<name>A0AAW1P4A7_9CHLO</name>
<dbReference type="Proteomes" id="UP001489004">
    <property type="component" value="Unassembled WGS sequence"/>
</dbReference>